<evidence type="ECO:0000313" key="1">
    <source>
        <dbReference type="EMBL" id="SHH71193.1"/>
    </source>
</evidence>
<accession>A0A1M5V8D0</accession>
<dbReference type="OrthoDB" id="1926484at2"/>
<proteinExistence type="predicted"/>
<dbReference type="RefSeq" id="WP_073338425.1">
    <property type="nucleotide sequence ID" value="NZ_FQXM01000010.1"/>
</dbReference>
<evidence type="ECO:0000313" key="2">
    <source>
        <dbReference type="Proteomes" id="UP000184447"/>
    </source>
</evidence>
<organism evidence="1 2">
    <name type="scientific">Clostridium grantii DSM 8605</name>
    <dbReference type="NCBI Taxonomy" id="1121316"/>
    <lineage>
        <taxon>Bacteria</taxon>
        <taxon>Bacillati</taxon>
        <taxon>Bacillota</taxon>
        <taxon>Clostridia</taxon>
        <taxon>Eubacteriales</taxon>
        <taxon>Clostridiaceae</taxon>
        <taxon>Clostridium</taxon>
    </lineage>
</organism>
<sequence>MQISLYIGNKRKKDRIVNKELFKFTEGDRSSRIKDLILKGLIFEGNKDIDEELLDIRYMMGLNVEVKTVKNTKNAFKVSTEEEIKGKISVENLKEIQPDFKDIKIQNSSLLNDTDLEKRI</sequence>
<dbReference type="AlphaFoldDB" id="A0A1M5V8D0"/>
<dbReference type="STRING" id="1121316.SAMN02745207_02147"/>
<protein>
    <submittedName>
        <fullName evidence="1">Uncharacterized protein</fullName>
    </submittedName>
</protein>
<gene>
    <name evidence="1" type="ORF">SAMN02745207_02147</name>
</gene>
<dbReference type="EMBL" id="FQXM01000010">
    <property type="protein sequence ID" value="SHH71193.1"/>
    <property type="molecule type" value="Genomic_DNA"/>
</dbReference>
<dbReference type="Proteomes" id="UP000184447">
    <property type="component" value="Unassembled WGS sequence"/>
</dbReference>
<reference evidence="1 2" key="1">
    <citation type="submission" date="2016-11" db="EMBL/GenBank/DDBJ databases">
        <authorList>
            <person name="Jaros S."/>
            <person name="Januszkiewicz K."/>
            <person name="Wedrychowicz H."/>
        </authorList>
    </citation>
    <scope>NUCLEOTIDE SEQUENCE [LARGE SCALE GENOMIC DNA]</scope>
    <source>
        <strain evidence="1 2">DSM 8605</strain>
    </source>
</reference>
<name>A0A1M5V8D0_9CLOT</name>
<keyword evidence="2" id="KW-1185">Reference proteome</keyword>